<organism evidence="3 4">
    <name type="scientific">Candidatus Sulfotelmatobacter kueseliae</name>
    <dbReference type="NCBI Taxonomy" id="2042962"/>
    <lineage>
        <taxon>Bacteria</taxon>
        <taxon>Pseudomonadati</taxon>
        <taxon>Acidobacteriota</taxon>
        <taxon>Terriglobia</taxon>
        <taxon>Terriglobales</taxon>
        <taxon>Candidatus Korobacteraceae</taxon>
        <taxon>Candidatus Sulfotelmatobacter</taxon>
    </lineage>
</organism>
<reference evidence="4" key="1">
    <citation type="submission" date="2018-02" db="EMBL/GenBank/DDBJ databases">
        <authorList>
            <person name="Hausmann B."/>
        </authorList>
    </citation>
    <scope>NUCLEOTIDE SEQUENCE [LARGE SCALE GENOMIC DNA]</scope>
    <source>
        <strain evidence="4">Peat soil MAG SbA1</strain>
    </source>
</reference>
<dbReference type="EMBL" id="OMOD01000159">
    <property type="protein sequence ID" value="SPF46065.1"/>
    <property type="molecule type" value="Genomic_DNA"/>
</dbReference>
<proteinExistence type="predicted"/>
<evidence type="ECO:0000256" key="1">
    <source>
        <dbReference type="ARBA" id="ARBA00022801"/>
    </source>
</evidence>
<dbReference type="InterPro" id="IPR001466">
    <property type="entry name" value="Beta-lactam-related"/>
</dbReference>
<dbReference type="AlphaFoldDB" id="A0A2U3L2B4"/>
<dbReference type="PANTHER" id="PTHR43283">
    <property type="entry name" value="BETA-LACTAMASE-RELATED"/>
    <property type="match status" value="1"/>
</dbReference>
<dbReference type="PANTHER" id="PTHR43283:SF11">
    <property type="entry name" value="BETA-LACTAMASE-RELATED DOMAIN-CONTAINING PROTEIN"/>
    <property type="match status" value="1"/>
</dbReference>
<evidence type="ECO:0000313" key="4">
    <source>
        <dbReference type="Proteomes" id="UP000238701"/>
    </source>
</evidence>
<evidence type="ECO:0000259" key="2">
    <source>
        <dbReference type="Pfam" id="PF00144"/>
    </source>
</evidence>
<dbReference type="InterPro" id="IPR012338">
    <property type="entry name" value="Beta-lactam/transpept-like"/>
</dbReference>
<keyword evidence="1" id="KW-0378">Hydrolase</keyword>
<dbReference type="InterPro" id="IPR050789">
    <property type="entry name" value="Diverse_Enzym_Activities"/>
</dbReference>
<dbReference type="Gene3D" id="3.40.710.10">
    <property type="entry name" value="DD-peptidase/beta-lactamase superfamily"/>
    <property type="match status" value="1"/>
</dbReference>
<sequence>MLREAIAQRAFPAASVAVTHASQLVALKSFGHFTYEEDSAGAPSLSLRSLQRQGGDFDSGAGAPLLAGVARSGDFDSDVAPATLFDLASLTKVVATTTMAMILYERGLLELDAPVVGTIPEFRVPSDPRRSDVTLRMLLAHSSGLPAYEKLFLRARTRDELLHAAFTTPLSADPGSRAEYSDIGFIILGAALDRIAEESLDRFCQREVFGPLSMSHTTFNPPAEMRDQIPPTADERTFRNRIIQGEVQDENAFVLGGVAAHAGLFSTAEDLARFAHAMLQCGAGTPAREMPAAYHPLLRPETIALFTRRQAAPAGTSRALGWDTPSSPSQSGKYFGPSSFGHLGYTGASLWIDPARQLSVTLLTNRTWPDCANEAIKQVRPKFHDAVIEALNEIV</sequence>
<protein>
    <submittedName>
        <fullName evidence="3">Beta-lactamase</fullName>
    </submittedName>
</protein>
<feature type="domain" description="Beta-lactamase-related" evidence="2">
    <location>
        <begin position="3"/>
        <end position="369"/>
    </location>
</feature>
<accession>A0A2U3L2B4</accession>
<name>A0A2U3L2B4_9BACT</name>
<dbReference type="Pfam" id="PF00144">
    <property type="entry name" value="Beta-lactamase"/>
    <property type="match status" value="1"/>
</dbReference>
<dbReference type="GO" id="GO:0016787">
    <property type="term" value="F:hydrolase activity"/>
    <property type="evidence" value="ECO:0007669"/>
    <property type="project" value="UniProtKB-KW"/>
</dbReference>
<gene>
    <name evidence="3" type="ORF">SBA1_630014</name>
</gene>
<evidence type="ECO:0000313" key="3">
    <source>
        <dbReference type="EMBL" id="SPF46065.1"/>
    </source>
</evidence>
<dbReference type="SUPFAM" id="SSF56601">
    <property type="entry name" value="beta-lactamase/transpeptidase-like"/>
    <property type="match status" value="1"/>
</dbReference>
<dbReference type="Proteomes" id="UP000238701">
    <property type="component" value="Unassembled WGS sequence"/>
</dbReference>